<keyword evidence="1" id="KW-0812">Transmembrane</keyword>
<evidence type="ECO:0000313" key="3">
    <source>
        <dbReference type="Proteomes" id="UP000283805"/>
    </source>
</evidence>
<proteinExistence type="predicted"/>
<evidence type="ECO:0000256" key="1">
    <source>
        <dbReference type="SAM" id="Phobius"/>
    </source>
</evidence>
<dbReference type="EMBL" id="RAPO01000010">
    <property type="protein sequence ID" value="RKD86227.1"/>
    <property type="molecule type" value="Genomic_DNA"/>
</dbReference>
<feature type="transmembrane region" description="Helical" evidence="1">
    <location>
        <begin position="138"/>
        <end position="159"/>
    </location>
</feature>
<feature type="transmembrane region" description="Helical" evidence="1">
    <location>
        <begin position="165"/>
        <end position="185"/>
    </location>
</feature>
<dbReference type="OrthoDB" id="350145at2157"/>
<gene>
    <name evidence="2" type="ORF">ATJ93_4644</name>
</gene>
<evidence type="ECO:0000313" key="2">
    <source>
        <dbReference type="EMBL" id="RKD86227.1"/>
    </source>
</evidence>
<comment type="caution">
    <text evidence="2">The sequence shown here is derived from an EMBL/GenBank/DDBJ whole genome shotgun (WGS) entry which is preliminary data.</text>
</comment>
<organism evidence="2 3">
    <name type="scientific">Halopiger aswanensis</name>
    <dbReference type="NCBI Taxonomy" id="148449"/>
    <lineage>
        <taxon>Archaea</taxon>
        <taxon>Methanobacteriati</taxon>
        <taxon>Methanobacteriota</taxon>
        <taxon>Stenosarchaea group</taxon>
        <taxon>Halobacteria</taxon>
        <taxon>Halobacteriales</taxon>
        <taxon>Natrialbaceae</taxon>
        <taxon>Halopiger</taxon>
    </lineage>
</organism>
<feature type="transmembrane region" description="Helical" evidence="1">
    <location>
        <begin position="20"/>
        <end position="51"/>
    </location>
</feature>
<feature type="transmembrane region" description="Helical" evidence="1">
    <location>
        <begin position="63"/>
        <end position="83"/>
    </location>
</feature>
<keyword evidence="1" id="KW-0472">Membrane</keyword>
<dbReference type="AlphaFoldDB" id="A0A419VVN6"/>
<reference evidence="2 3" key="1">
    <citation type="submission" date="2018-09" db="EMBL/GenBank/DDBJ databases">
        <title>Genomic Encyclopedia of Archaeal and Bacterial Type Strains, Phase II (KMG-II): from individual species to whole genera.</title>
        <authorList>
            <person name="Goeker M."/>
        </authorList>
    </citation>
    <scope>NUCLEOTIDE SEQUENCE [LARGE SCALE GENOMIC DNA]</scope>
    <source>
        <strain evidence="2 3">DSM 13151</strain>
    </source>
</reference>
<name>A0A419VVN6_9EURY</name>
<keyword evidence="3" id="KW-1185">Reference proteome</keyword>
<keyword evidence="2" id="KW-0378">Hydrolase</keyword>
<dbReference type="Proteomes" id="UP000283805">
    <property type="component" value="Unassembled WGS sequence"/>
</dbReference>
<feature type="transmembrane region" description="Helical" evidence="1">
    <location>
        <begin position="95"/>
        <end position="117"/>
    </location>
</feature>
<dbReference type="RefSeq" id="WP_170155639.1">
    <property type="nucleotide sequence ID" value="NZ_RAPO01000010.1"/>
</dbReference>
<keyword evidence="1" id="KW-1133">Transmembrane helix</keyword>
<protein>
    <submittedName>
        <fullName evidence="2">LexA-binding, inner membrane-associated putative hydrolase</fullName>
    </submittedName>
</protein>
<accession>A0A419VVN6</accession>
<sequence length="201" mass="20620">MADFETHVQYGTVGHLFVSVGAVIAVGLGAAPTILVGVVVGYLATLAGAGFPDVDHPSSKPYLLARVWLPRIIASVVGITLVARRSLVIDLIATSPLVGAPSFTAGAVCTAIIIGVYRATRRGIPLLRPPHRTVTHNVGLAVGIAAFLTATVTTIGLALDAPTAYGNGVVVGSCFVTGVITHLLVDGELPGIPSRRTLNED</sequence>
<dbReference type="GO" id="GO:0016787">
    <property type="term" value="F:hydrolase activity"/>
    <property type="evidence" value="ECO:0007669"/>
    <property type="project" value="UniProtKB-KW"/>
</dbReference>